<dbReference type="GO" id="GO:0006196">
    <property type="term" value="P:AMP catabolic process"/>
    <property type="evidence" value="ECO:0007669"/>
    <property type="project" value="UniProtKB-UniRule"/>
</dbReference>
<dbReference type="InterPro" id="IPR017443">
    <property type="entry name" value="RuBisCO_lsu_fd_N"/>
</dbReference>
<dbReference type="HAMAP" id="MF_01133">
    <property type="entry name" value="RuBisCO_L_type3"/>
    <property type="match status" value="1"/>
</dbReference>
<name>A0A520KNQ0_9CREN</name>
<keyword evidence="4 6" id="KW-0456">Lyase</keyword>
<dbReference type="GO" id="GO:0016491">
    <property type="term" value="F:oxidoreductase activity"/>
    <property type="evidence" value="ECO:0007669"/>
    <property type="project" value="UniProtKB-KW"/>
</dbReference>
<evidence type="ECO:0000256" key="4">
    <source>
        <dbReference type="ARBA" id="ARBA00023239"/>
    </source>
</evidence>
<dbReference type="InterPro" id="IPR036422">
    <property type="entry name" value="RuBisCO_lsu_N_sf"/>
</dbReference>
<dbReference type="Proteomes" id="UP000316217">
    <property type="component" value="Unassembled WGS sequence"/>
</dbReference>
<dbReference type="GO" id="GO:0000287">
    <property type="term" value="F:magnesium ion binding"/>
    <property type="evidence" value="ECO:0007669"/>
    <property type="project" value="UniProtKB-UniRule"/>
</dbReference>
<evidence type="ECO:0000313" key="9">
    <source>
        <dbReference type="EMBL" id="RZN62982.1"/>
    </source>
</evidence>
<dbReference type="EC" id="4.1.1.39" evidence="6"/>
<comment type="function">
    <text evidence="6">Catalyzes the addition of molecular CO(2) and H(2)O to ribulose 1,5-bisphosphate (RuBP), generating two molecules of 3-phosphoglycerate (3-PGA). Functions in an archaeal AMP degradation pathway, together with AMP phosphorylase and R15P isomerase.</text>
</comment>
<comment type="miscellaneous">
    <text evidence="6">Because the Archaea possessing a type III RuBisCO are all anaerobic, it is most likely that only the carboxylase activity of RuBisCO, and not the competitive oxygenase activity (by which RuBP reacts with O(2) to form one molecule of 3-phosphoglycerate and one molecule of 2-phosphoglycolate), is biologically relevant in these strains.</text>
</comment>
<keyword evidence="2 6" id="KW-0460">Magnesium</keyword>
<comment type="subunit">
    <text evidence="6">Homodimer or homodecamer. In contrast to form I RuBisCO, the form III RuBisCO is composed solely of large subunits.</text>
</comment>
<proteinExistence type="inferred from homology"/>
<organism evidence="9 10">
    <name type="scientific">Candidatus Methanodesulfokora washburnensis</name>
    <dbReference type="NCBI Taxonomy" id="2478471"/>
    <lineage>
        <taxon>Archaea</taxon>
        <taxon>Thermoproteota</taxon>
        <taxon>Candidatus Korarchaeia</taxon>
        <taxon>Candidatus Korarchaeia incertae sedis</taxon>
        <taxon>Candidatus Methanodesulfokora</taxon>
    </lineage>
</organism>
<evidence type="ECO:0000259" key="8">
    <source>
        <dbReference type="Pfam" id="PF02788"/>
    </source>
</evidence>
<feature type="domain" description="Ribulose bisphosphate carboxylase large subunit C-terminal" evidence="7">
    <location>
        <begin position="131"/>
        <end position="422"/>
    </location>
</feature>
<dbReference type="NCBIfam" id="NF003252">
    <property type="entry name" value="PRK04208.1"/>
    <property type="match status" value="1"/>
</dbReference>
<comment type="caution">
    <text evidence="9">The sequence shown here is derived from an EMBL/GenBank/DDBJ whole genome shotgun (WGS) entry which is preliminary data.</text>
</comment>
<feature type="binding site" evidence="6">
    <location>
        <position position="177"/>
    </location>
    <ligand>
        <name>Mg(2+)</name>
        <dbReference type="ChEBI" id="CHEBI:18420"/>
    </ligand>
</feature>
<keyword evidence="3 6" id="KW-0560">Oxidoreductase</keyword>
<evidence type="ECO:0000256" key="3">
    <source>
        <dbReference type="ARBA" id="ARBA00023002"/>
    </source>
</evidence>
<dbReference type="Pfam" id="PF02788">
    <property type="entry name" value="RuBisCO_large_N"/>
    <property type="match status" value="1"/>
</dbReference>
<evidence type="ECO:0000259" key="7">
    <source>
        <dbReference type="Pfam" id="PF00016"/>
    </source>
</evidence>
<feature type="binding site" evidence="6">
    <location>
        <begin position="373"/>
        <end position="376"/>
    </location>
    <ligand>
        <name>substrate</name>
    </ligand>
</feature>
<feature type="binding site" description="via carbamate group" evidence="6">
    <location>
        <position position="175"/>
    </location>
    <ligand>
        <name>Mg(2+)</name>
        <dbReference type="ChEBI" id="CHEBI:18420"/>
    </ligand>
</feature>
<feature type="domain" description="Ribulose bisphosphate carboxylase large subunit ferrodoxin-like N-terminal" evidence="8">
    <location>
        <begin position="6"/>
        <end position="117"/>
    </location>
</feature>
<dbReference type="InterPro" id="IPR000685">
    <property type="entry name" value="RuBisCO_lsu_C"/>
</dbReference>
<evidence type="ECO:0000256" key="6">
    <source>
        <dbReference type="HAMAP-Rule" id="MF_01133"/>
    </source>
</evidence>
<dbReference type="SUPFAM" id="SSF51649">
    <property type="entry name" value="RuBisCo, C-terminal domain"/>
    <property type="match status" value="1"/>
</dbReference>
<dbReference type="GO" id="GO:0015977">
    <property type="term" value="P:carbon fixation"/>
    <property type="evidence" value="ECO:0007669"/>
    <property type="project" value="UniProtKB-KW"/>
</dbReference>
<feature type="active site" description="Proton acceptor" evidence="6">
    <location>
        <position position="149"/>
    </location>
</feature>
<dbReference type="AlphaFoldDB" id="A0A520KNQ0"/>
<reference evidence="9 10" key="1">
    <citation type="journal article" date="2019" name="Nat. Microbiol.">
        <title>Wide diversity of methane and short-chain alkane metabolisms in uncultured archaea.</title>
        <authorList>
            <person name="Borrel G."/>
            <person name="Adam P.S."/>
            <person name="McKay L.J."/>
            <person name="Chen L.X."/>
            <person name="Sierra-Garcia I.N."/>
            <person name="Sieber C.M."/>
            <person name="Letourneur Q."/>
            <person name="Ghozlane A."/>
            <person name="Andersen G.L."/>
            <person name="Li W.J."/>
            <person name="Hallam S.J."/>
            <person name="Muyzer G."/>
            <person name="de Oliveira V.M."/>
            <person name="Inskeep W.P."/>
            <person name="Banfield J.F."/>
            <person name="Gribaldo S."/>
        </authorList>
    </citation>
    <scope>NUCLEOTIDE SEQUENCE [LARGE SCALE GENOMIC DNA]</scope>
    <source>
        <strain evidence="9">NM4</strain>
    </source>
</reference>
<comment type="catalytic activity">
    <reaction evidence="6">
        <text>D-ribulose 1,5-bisphosphate + O2 = 2-phosphoglycolate + (2R)-3-phosphoglycerate + 2 H(+)</text>
        <dbReference type="Rhea" id="RHEA:36631"/>
        <dbReference type="ChEBI" id="CHEBI:15378"/>
        <dbReference type="ChEBI" id="CHEBI:15379"/>
        <dbReference type="ChEBI" id="CHEBI:57870"/>
        <dbReference type="ChEBI" id="CHEBI:58033"/>
        <dbReference type="ChEBI" id="CHEBI:58272"/>
    </reaction>
</comment>
<dbReference type="SFLD" id="SFLDS00014">
    <property type="entry name" value="RuBisCO"/>
    <property type="match status" value="1"/>
</dbReference>
<dbReference type="Gene3D" id="3.20.20.110">
    <property type="entry name" value="Ribulose bisphosphate carboxylase, large subunit, C-terminal domain"/>
    <property type="match status" value="1"/>
</dbReference>
<feature type="binding site" evidence="6">
    <location>
        <position position="300"/>
    </location>
    <ligand>
        <name>substrate</name>
    </ligand>
</feature>
<comment type="cofactor">
    <cofactor evidence="6">
        <name>Mg(2+)</name>
        <dbReference type="ChEBI" id="CHEBI:18420"/>
    </cofactor>
    <text evidence="6">Binds 1 Mg(2+) ion per subunit.</text>
</comment>
<feature type="active site" description="Proton acceptor" evidence="6">
    <location>
        <position position="267"/>
    </location>
</feature>
<feature type="binding site" evidence="6">
    <location>
        <position position="151"/>
    </location>
    <ligand>
        <name>substrate</name>
    </ligand>
</feature>
<feature type="binding site" evidence="6">
    <location>
        <position position="268"/>
    </location>
    <ligand>
        <name>substrate</name>
    </ligand>
</feature>
<comment type="catalytic activity">
    <reaction evidence="6">
        <text>2 (2R)-3-phosphoglycerate + 2 H(+) = D-ribulose 1,5-bisphosphate + CO2 + H2O</text>
        <dbReference type="Rhea" id="RHEA:23124"/>
        <dbReference type="ChEBI" id="CHEBI:15377"/>
        <dbReference type="ChEBI" id="CHEBI:15378"/>
        <dbReference type="ChEBI" id="CHEBI:16526"/>
        <dbReference type="ChEBI" id="CHEBI:57870"/>
        <dbReference type="ChEBI" id="CHEBI:58272"/>
        <dbReference type="EC" id="4.1.1.39"/>
    </reaction>
</comment>
<feature type="binding site" evidence="6">
    <location>
        <begin position="351"/>
        <end position="353"/>
    </location>
    <ligand>
        <name>substrate</name>
    </ligand>
</feature>
<dbReference type="NCBIfam" id="TIGR03326">
    <property type="entry name" value="rubisco_III"/>
    <property type="match status" value="1"/>
</dbReference>
<evidence type="ECO:0000313" key="10">
    <source>
        <dbReference type="Proteomes" id="UP000316217"/>
    </source>
</evidence>
<sequence>MAYSGFVDLSHIPEEDELVALFYVEPAEGISVEEAAARVASESSNGTWTDLPTMSERIRKLSAKVFKIDGRWFLVSYPVELFELGNMPQIWSSIAGNIFGMKAVSRLRLEDVFWPKDIVRSFKGPKFGLNGVKNIMKVEKRPILATVPKPKVGMTSEEQAEAAYEIWCGGVDLLKDDENLTSQSFNRFERRIRLMMEMRRKAEKETGEKKSYLVNITAPYEEMKRRLRLVADYGNEFVMVDILTAGWSALQSIRDLAEENGLALHAHRAFHAAFDRIREHGVSMKVVAESARLIGVDNIHIGTVVGKLESPLEEVMSLIRIIRDEKVEENWDMKLLRKDWLDIKPVMPVSSGGLHPGLIPEIMRIFGGDVIIQAGGGVLGHPDGPKAGAKALRQAMEAVLEGVDLEEYAKKHQELRRALEKWGYMKPV</sequence>
<dbReference type="Pfam" id="PF00016">
    <property type="entry name" value="RuBisCO_large"/>
    <property type="match status" value="1"/>
</dbReference>
<accession>A0A520KNQ0</accession>
<keyword evidence="1 6" id="KW-0479">Metal-binding</keyword>
<dbReference type="InterPro" id="IPR033966">
    <property type="entry name" value="RuBisCO"/>
</dbReference>
<dbReference type="Gene3D" id="3.30.70.150">
    <property type="entry name" value="RuBisCO large subunit, N-terminal domain"/>
    <property type="match status" value="1"/>
</dbReference>
<dbReference type="SFLD" id="SFLDG00301">
    <property type="entry name" value="RuBisCO-like_proteins"/>
    <property type="match status" value="1"/>
</dbReference>
<dbReference type="InterPro" id="IPR017712">
    <property type="entry name" value="RuBisCO_III"/>
</dbReference>
<protein>
    <recommendedName>
        <fullName evidence="6">Ribulose bisphosphate carboxylase</fullName>
        <shortName evidence="6">RuBisCO</shortName>
        <ecNumber evidence="6">4.1.1.39</ecNumber>
    </recommendedName>
</protein>
<dbReference type="SUPFAM" id="SSF54966">
    <property type="entry name" value="RuBisCO, large subunit, small (N-terminal) domain"/>
    <property type="match status" value="1"/>
</dbReference>
<feature type="modified residue" description="N6-carboxylysine" evidence="6">
    <location>
        <position position="175"/>
    </location>
</feature>
<keyword evidence="5 6" id="KW-0120">Carbon dioxide fixation</keyword>
<dbReference type="GO" id="GO:0016984">
    <property type="term" value="F:ribulose-bisphosphate carboxylase activity"/>
    <property type="evidence" value="ECO:0007669"/>
    <property type="project" value="UniProtKB-UniRule"/>
</dbReference>
<evidence type="ECO:0000256" key="5">
    <source>
        <dbReference type="ARBA" id="ARBA00023300"/>
    </source>
</evidence>
<dbReference type="InterPro" id="IPR036376">
    <property type="entry name" value="RuBisCO_lsu_C_sf"/>
</dbReference>
<dbReference type="EMBL" id="RXII01000028">
    <property type="protein sequence ID" value="RZN62982.1"/>
    <property type="molecule type" value="Genomic_DNA"/>
</dbReference>
<evidence type="ECO:0000256" key="2">
    <source>
        <dbReference type="ARBA" id="ARBA00022842"/>
    </source>
</evidence>
<feature type="site" description="Transition state stabilizer" evidence="6">
    <location>
        <position position="307"/>
    </location>
</feature>
<dbReference type="PANTHER" id="PTHR42704">
    <property type="entry name" value="RIBULOSE BISPHOSPHATE CARBOXYLASE"/>
    <property type="match status" value="1"/>
</dbReference>
<feature type="binding site" evidence="6">
    <location>
        <position position="178"/>
    </location>
    <ligand>
        <name>Mg(2+)</name>
        <dbReference type="ChEBI" id="CHEBI:18420"/>
    </ligand>
</feature>
<dbReference type="PANTHER" id="PTHR42704:SF17">
    <property type="entry name" value="RIBULOSE BISPHOSPHATE CARBOXYLASE LARGE CHAIN"/>
    <property type="match status" value="1"/>
</dbReference>
<evidence type="ECO:0000256" key="1">
    <source>
        <dbReference type="ARBA" id="ARBA00022723"/>
    </source>
</evidence>
<gene>
    <name evidence="6 9" type="primary">rbcL</name>
    <name evidence="9" type="ORF">EF810_01665</name>
</gene>
<comment type="similarity">
    <text evidence="6">Belongs to the RuBisCO large chain family. Type III subfamily.</text>
</comment>